<gene>
    <name evidence="1" type="ORF">BCM300_01540</name>
</gene>
<evidence type="ECO:0000313" key="1">
    <source>
        <dbReference type="EMBL" id="SMA53499.1"/>
    </source>
</evidence>
<dbReference type="GO" id="GO:0016829">
    <property type="term" value="F:lyase activity"/>
    <property type="evidence" value="ECO:0007669"/>
    <property type="project" value="UniProtKB-KW"/>
</dbReference>
<name>A0A238GX46_HELPX</name>
<dbReference type="Proteomes" id="UP000198366">
    <property type="component" value="Chromosome I"/>
</dbReference>
<dbReference type="RefSeq" id="WP_089087322.1">
    <property type="nucleotide sequence ID" value="NZ_LT635456.1"/>
</dbReference>
<reference evidence="1 2" key="1">
    <citation type="submission" date="2016-12" db="EMBL/GenBank/DDBJ databases">
        <authorList>
            <person name="Song W.-J."/>
            <person name="Kurnit D.M."/>
        </authorList>
    </citation>
    <scope>NUCLEOTIDE SEQUENCE [LARGE SCALE GENOMIC DNA]</scope>
    <source>
        <strain evidence="1">BCM-300</strain>
    </source>
</reference>
<proteinExistence type="predicted"/>
<accession>A0A238GX46</accession>
<keyword evidence="1" id="KW-0456">Lyase</keyword>
<dbReference type="AlphaFoldDB" id="A0A238GX46"/>
<dbReference type="EC" id="4.99.1.1" evidence="1"/>
<evidence type="ECO:0000313" key="2">
    <source>
        <dbReference type="Proteomes" id="UP000198366"/>
    </source>
</evidence>
<organism evidence="1 2">
    <name type="scientific">Helicobacter pylori</name>
    <name type="common">Campylobacter pylori</name>
    <dbReference type="NCBI Taxonomy" id="210"/>
    <lineage>
        <taxon>Bacteria</taxon>
        <taxon>Pseudomonadati</taxon>
        <taxon>Campylobacterota</taxon>
        <taxon>Epsilonproteobacteria</taxon>
        <taxon>Campylobacterales</taxon>
        <taxon>Helicobacteraceae</taxon>
        <taxon>Helicobacter</taxon>
    </lineage>
</organism>
<dbReference type="EMBL" id="LT837687">
    <property type="protein sequence ID" value="SMA53499.1"/>
    <property type="molecule type" value="Genomic_DNA"/>
</dbReference>
<sequence length="339" mass="39198">MRLGVNEAVELSLGELQNTPSISYFNSIVLSLNKVQKGSLFAAKDHALIPKALELGAYGILYTGEYPLSDKDVAWIKLKDIEHSLNHLFKFCLLNERVVGALLSPIELEIASKIIVSEFVWCLKESLEDLFIMEGCKIAFFDKLEWLHLFYKQERLKEDLKDDLKESRLIVLNQSFFCSALVYEKQEYELKMPCIFLEPLKRVIQLCEKLKIEFDLNLLGKKEYPIDHCKPFFVNKNLEIAPYGATARVIAAETSKELFETMLQKAFENLSWGKIVVFCRKNSVAFFEKNNPYCYTTHNNLKEQLKNLAFNFAFIYGISSHHLESLLNPPLFKKTPTLW</sequence>
<protein>
    <submittedName>
        <fullName evidence="1">Ferrochelatase</fullName>
        <ecNumber evidence="1">4.99.1.1</ecNumber>
    </submittedName>
</protein>